<gene>
    <name evidence="2" type="ORF">Vafri_19400</name>
</gene>
<feature type="transmembrane region" description="Helical" evidence="1">
    <location>
        <begin position="6"/>
        <end position="28"/>
    </location>
</feature>
<comment type="caution">
    <text evidence="2">The sequence shown here is derived from an EMBL/GenBank/DDBJ whole genome shotgun (WGS) entry which is preliminary data.</text>
</comment>
<accession>A0A8J4BNV4</accession>
<feature type="transmembrane region" description="Helical" evidence="1">
    <location>
        <begin position="58"/>
        <end position="83"/>
    </location>
</feature>
<dbReference type="Proteomes" id="UP000747399">
    <property type="component" value="Unassembled WGS sequence"/>
</dbReference>
<feature type="transmembrane region" description="Helical" evidence="1">
    <location>
        <begin position="129"/>
        <end position="149"/>
    </location>
</feature>
<keyword evidence="1" id="KW-1133">Transmembrane helix</keyword>
<keyword evidence="1" id="KW-0472">Membrane</keyword>
<name>A0A8J4BNV4_9CHLO</name>
<sequence length="167" mass="17633">MASNSIVMGLTALVFCTWSVSLAGIASVQDKCTSDWASELAGINGFSNGLACMSYFRYYWFIICLEAVLIFGLGIALAAGAYAKTRLSWLGLFAVATLLYIQTSDAFLSVDSKTADWGGQTKHRVRVMIAGSIMTATVNCMLIVALGMVPEAASTPVPIAEKAAVAV</sequence>
<feature type="transmembrane region" description="Helical" evidence="1">
    <location>
        <begin position="89"/>
        <end position="108"/>
    </location>
</feature>
<evidence type="ECO:0000256" key="1">
    <source>
        <dbReference type="SAM" id="Phobius"/>
    </source>
</evidence>
<keyword evidence="3" id="KW-1185">Reference proteome</keyword>
<evidence type="ECO:0000313" key="2">
    <source>
        <dbReference type="EMBL" id="GIL65722.1"/>
    </source>
</evidence>
<dbReference type="AlphaFoldDB" id="A0A8J4BNV4"/>
<keyword evidence="1" id="KW-0812">Transmembrane</keyword>
<dbReference type="EMBL" id="BNCO01000077">
    <property type="protein sequence ID" value="GIL65722.1"/>
    <property type="molecule type" value="Genomic_DNA"/>
</dbReference>
<evidence type="ECO:0000313" key="3">
    <source>
        <dbReference type="Proteomes" id="UP000747399"/>
    </source>
</evidence>
<proteinExistence type="predicted"/>
<reference evidence="2" key="1">
    <citation type="journal article" date="2021" name="Proc. Natl. Acad. Sci. U.S.A.">
        <title>Three genomes in the algal genus Volvox reveal the fate of a haploid sex-determining region after a transition to homothallism.</title>
        <authorList>
            <person name="Yamamoto K."/>
            <person name="Hamaji T."/>
            <person name="Kawai-Toyooka H."/>
            <person name="Matsuzaki R."/>
            <person name="Takahashi F."/>
            <person name="Nishimura Y."/>
            <person name="Kawachi M."/>
            <person name="Noguchi H."/>
            <person name="Minakuchi Y."/>
            <person name="Umen J.G."/>
            <person name="Toyoda A."/>
            <person name="Nozaki H."/>
        </authorList>
    </citation>
    <scope>NUCLEOTIDE SEQUENCE</scope>
    <source>
        <strain evidence="2">NIES-3780</strain>
    </source>
</reference>
<protein>
    <submittedName>
        <fullName evidence="2">Uncharacterized protein</fullName>
    </submittedName>
</protein>
<organism evidence="2 3">
    <name type="scientific">Volvox africanus</name>
    <dbReference type="NCBI Taxonomy" id="51714"/>
    <lineage>
        <taxon>Eukaryota</taxon>
        <taxon>Viridiplantae</taxon>
        <taxon>Chlorophyta</taxon>
        <taxon>core chlorophytes</taxon>
        <taxon>Chlorophyceae</taxon>
        <taxon>CS clade</taxon>
        <taxon>Chlamydomonadales</taxon>
        <taxon>Volvocaceae</taxon>
        <taxon>Volvox</taxon>
    </lineage>
</organism>